<protein>
    <recommendedName>
        <fullName evidence="7">Cache domain-containing protein</fullName>
    </recommendedName>
</protein>
<keyword evidence="2" id="KW-1003">Cell membrane</keyword>
<dbReference type="Gene3D" id="3.30.450.20">
    <property type="entry name" value="PAS domain"/>
    <property type="match status" value="1"/>
</dbReference>
<organism evidence="8 9">
    <name type="scientific">Candidatus Woesebacteria bacterium RIFCSPHIGHO2_01_FULL_44_21</name>
    <dbReference type="NCBI Taxonomy" id="1802503"/>
    <lineage>
        <taxon>Bacteria</taxon>
        <taxon>Candidatus Woeseibacteriota</taxon>
    </lineage>
</organism>
<gene>
    <name evidence="8" type="ORF">A2803_02075</name>
</gene>
<dbReference type="Pfam" id="PF02743">
    <property type="entry name" value="dCache_1"/>
    <property type="match status" value="1"/>
</dbReference>
<keyword evidence="3 6" id="KW-0812">Transmembrane</keyword>
<comment type="subcellular location">
    <subcellularLocation>
        <location evidence="1">Cell membrane</location>
        <topology evidence="1">Multi-pass membrane protein</topology>
    </subcellularLocation>
</comment>
<feature type="domain" description="Cache" evidence="7">
    <location>
        <begin position="37"/>
        <end position="282"/>
    </location>
</feature>
<feature type="transmembrane region" description="Helical" evidence="6">
    <location>
        <begin position="7"/>
        <end position="29"/>
    </location>
</feature>
<dbReference type="GO" id="GO:0005886">
    <property type="term" value="C:plasma membrane"/>
    <property type="evidence" value="ECO:0007669"/>
    <property type="project" value="UniProtKB-SubCell"/>
</dbReference>
<feature type="transmembrane region" description="Helical" evidence="6">
    <location>
        <begin position="298"/>
        <end position="320"/>
    </location>
</feature>
<evidence type="ECO:0000256" key="5">
    <source>
        <dbReference type="ARBA" id="ARBA00023136"/>
    </source>
</evidence>
<reference evidence="8 9" key="1">
    <citation type="journal article" date="2016" name="Nat. Commun.">
        <title>Thousands of microbial genomes shed light on interconnected biogeochemical processes in an aquifer system.</title>
        <authorList>
            <person name="Anantharaman K."/>
            <person name="Brown C.T."/>
            <person name="Hug L.A."/>
            <person name="Sharon I."/>
            <person name="Castelle C.J."/>
            <person name="Probst A.J."/>
            <person name="Thomas B.C."/>
            <person name="Singh A."/>
            <person name="Wilkins M.J."/>
            <person name="Karaoz U."/>
            <person name="Brodie E.L."/>
            <person name="Williams K.H."/>
            <person name="Hubbard S.S."/>
            <person name="Banfield J.F."/>
        </authorList>
    </citation>
    <scope>NUCLEOTIDE SEQUENCE [LARGE SCALE GENOMIC DNA]</scope>
</reference>
<dbReference type="EMBL" id="MGGP01000006">
    <property type="protein sequence ID" value="OGM33150.1"/>
    <property type="molecule type" value="Genomic_DNA"/>
</dbReference>
<proteinExistence type="predicted"/>
<evidence type="ECO:0000259" key="7">
    <source>
        <dbReference type="Pfam" id="PF02743"/>
    </source>
</evidence>
<evidence type="ECO:0000256" key="3">
    <source>
        <dbReference type="ARBA" id="ARBA00022692"/>
    </source>
</evidence>
<accession>A0A1F7Z125</accession>
<dbReference type="Proteomes" id="UP000178870">
    <property type="component" value="Unassembled WGS sequence"/>
</dbReference>
<dbReference type="CDD" id="cd12914">
    <property type="entry name" value="PDC1_DGC_like"/>
    <property type="match status" value="1"/>
</dbReference>
<dbReference type="InterPro" id="IPR033479">
    <property type="entry name" value="dCache_1"/>
</dbReference>
<keyword evidence="4 6" id="KW-1133">Transmembrane helix</keyword>
<sequence>MITRKRFFHIWWLVLFLIVAIAAASYWLIGREAEVTIANELLRRERTVAKAEKSNLTVYFQTFGNAVASLAQYGSIARRDASTIHDMDIFVEQRRANGIVAGIVLTDSKGIVKFNSNISGTRDLGMSLADRDYFLWAKGESEPAEYFIGRPVVSRLGASMGLVIVPVAAPVYNGDTFTGAIIAAVKLAPLTSRFLGLMKVSDTTEVYLVDEEGSLLFNSAEPAAADSSIFDFFQNNPFDGSQALSDKIEAALGAEEGGEFRTAGHLVAYSPVLLGNQSWLVIMASPSQAIMDLAEPIYIRQTAVILMLVLTFLLFGVIVARK</sequence>
<evidence type="ECO:0000313" key="9">
    <source>
        <dbReference type="Proteomes" id="UP000178870"/>
    </source>
</evidence>
<comment type="caution">
    <text evidence="8">The sequence shown here is derived from an EMBL/GenBank/DDBJ whole genome shotgun (WGS) entry which is preliminary data.</text>
</comment>
<evidence type="ECO:0000256" key="4">
    <source>
        <dbReference type="ARBA" id="ARBA00022989"/>
    </source>
</evidence>
<dbReference type="AlphaFoldDB" id="A0A1F7Z125"/>
<evidence type="ECO:0000256" key="1">
    <source>
        <dbReference type="ARBA" id="ARBA00004651"/>
    </source>
</evidence>
<name>A0A1F7Z125_9BACT</name>
<keyword evidence="5 6" id="KW-0472">Membrane</keyword>
<evidence type="ECO:0000313" key="8">
    <source>
        <dbReference type="EMBL" id="OGM33150.1"/>
    </source>
</evidence>
<evidence type="ECO:0000256" key="2">
    <source>
        <dbReference type="ARBA" id="ARBA00022475"/>
    </source>
</evidence>
<evidence type="ECO:0000256" key="6">
    <source>
        <dbReference type="SAM" id="Phobius"/>
    </source>
</evidence>